<dbReference type="InterPro" id="IPR051477">
    <property type="entry name" value="Expansin_CellWall"/>
</dbReference>
<dbReference type="PANTHER" id="PTHR31836:SF28">
    <property type="entry name" value="SRCR DOMAIN-CONTAINING PROTEIN-RELATED"/>
    <property type="match status" value="1"/>
</dbReference>
<feature type="chain" id="PRO_5037679597" evidence="2">
    <location>
        <begin position="24"/>
        <end position="308"/>
    </location>
</feature>
<feature type="signal peptide" evidence="2">
    <location>
        <begin position="1"/>
        <end position="23"/>
    </location>
</feature>
<protein>
    <submittedName>
        <fullName evidence="4">RlpA-like protein double-psi beta-barrel domain-containing protein</fullName>
    </submittedName>
</protein>
<dbReference type="Gene3D" id="2.40.40.10">
    <property type="entry name" value="RlpA-like domain"/>
    <property type="match status" value="1"/>
</dbReference>
<accession>A0A915NXX6</accession>
<name>A0A915NXX6_9BILA</name>
<proteinExistence type="predicted"/>
<organism evidence="3 4">
    <name type="scientific">Meloidogyne floridensis</name>
    <dbReference type="NCBI Taxonomy" id="298350"/>
    <lineage>
        <taxon>Eukaryota</taxon>
        <taxon>Metazoa</taxon>
        <taxon>Ecdysozoa</taxon>
        <taxon>Nematoda</taxon>
        <taxon>Chromadorea</taxon>
        <taxon>Rhabditida</taxon>
        <taxon>Tylenchina</taxon>
        <taxon>Tylenchomorpha</taxon>
        <taxon>Tylenchoidea</taxon>
        <taxon>Meloidogynidae</taxon>
        <taxon>Meloidogyninae</taxon>
        <taxon>Meloidogyne</taxon>
    </lineage>
</organism>
<dbReference type="PANTHER" id="PTHR31836">
    <property type="match status" value="1"/>
</dbReference>
<sequence length="308" mass="33873">MSLSLYCIIFIISASLLLPESVAVEKCTVSIDKNVLKSDNNNSHVQLIFKNMGRNPICFVKFSVLLPKGCVVTSNRNIKKDGNNYTINVRIEPGNSYKDTCLGFNGTGIPNFKVISTKKCGTPKLKLGTTPKSLKEIPSTNKPTTPRELPFESVINYFTGINKIGGDQMVITQLYTKNETGIKMYNQSGVFDEVMNKPMNDGILTFYTTGDGGACGIDNSDPIMSAAASTLLYDSRAPWLESGLPGKPYVNSDRICVNKCVKIEYKGKSLTVPINNSCPGCPKNHVDLSIPAWMWLEPNYKIGRLFSI</sequence>
<evidence type="ECO:0000313" key="4">
    <source>
        <dbReference type="WBParaSite" id="scf7180000422506.g9121"/>
    </source>
</evidence>
<dbReference type="AlphaFoldDB" id="A0A915NXX6"/>
<keyword evidence="1 2" id="KW-0732">Signal</keyword>
<keyword evidence="3" id="KW-1185">Reference proteome</keyword>
<evidence type="ECO:0000256" key="2">
    <source>
        <dbReference type="SAM" id="SignalP"/>
    </source>
</evidence>
<dbReference type="WBParaSite" id="scf7180000422506.g9121">
    <property type="protein sequence ID" value="scf7180000422506.g9121"/>
    <property type="gene ID" value="scf7180000422506.g9121"/>
</dbReference>
<dbReference type="SUPFAM" id="SSF50685">
    <property type="entry name" value="Barwin-like endoglucanases"/>
    <property type="match status" value="1"/>
</dbReference>
<dbReference type="Proteomes" id="UP000887560">
    <property type="component" value="Unplaced"/>
</dbReference>
<dbReference type="InterPro" id="IPR036908">
    <property type="entry name" value="RlpA-like_sf"/>
</dbReference>
<evidence type="ECO:0000313" key="3">
    <source>
        <dbReference type="Proteomes" id="UP000887560"/>
    </source>
</evidence>
<reference evidence="4" key="1">
    <citation type="submission" date="2022-11" db="UniProtKB">
        <authorList>
            <consortium name="WormBaseParasite"/>
        </authorList>
    </citation>
    <scope>IDENTIFICATION</scope>
</reference>
<evidence type="ECO:0000256" key="1">
    <source>
        <dbReference type="ARBA" id="ARBA00022729"/>
    </source>
</evidence>